<sequence length="125" mass="13443">MSNPYDTASERMSILPPTLRFKGELSADEDLLIQGQIEGTIKHTQRVTVGKEGKVKASITAQTIKVEGTVEGDLHAERSVYVEESGNLRGNIHAPSVCLVEGSKFNGAVDMDSKKSAQLRGKTGT</sequence>
<comment type="similarity">
    <text evidence="1">Belongs to the bactofilin family.</text>
</comment>
<dbReference type="PANTHER" id="PTHR35024:SF4">
    <property type="entry name" value="POLYMER-FORMING CYTOSKELETAL PROTEIN"/>
    <property type="match status" value="1"/>
</dbReference>
<dbReference type="RefSeq" id="WP_161812849.1">
    <property type="nucleotide sequence ID" value="NZ_BLJN01000003.1"/>
</dbReference>
<evidence type="ECO:0000256" key="1">
    <source>
        <dbReference type="ARBA" id="ARBA00044755"/>
    </source>
</evidence>
<reference evidence="3" key="1">
    <citation type="submission" date="2020-01" db="EMBL/GenBank/DDBJ databases">
        <title>'Steroidobacter agaridevorans' sp. nov., agar-degrading bacteria isolated from rhizosphere soils.</title>
        <authorList>
            <person name="Ikenaga M."/>
            <person name="Kataoka M."/>
            <person name="Murouchi A."/>
            <person name="Katsuragi S."/>
            <person name="Sakai M."/>
        </authorList>
    </citation>
    <scope>NUCLEOTIDE SEQUENCE [LARGE SCALE GENOMIC DNA]</scope>
    <source>
        <strain evidence="3">YU21-B</strain>
    </source>
</reference>
<dbReference type="Proteomes" id="UP000445000">
    <property type="component" value="Unassembled WGS sequence"/>
</dbReference>
<dbReference type="Pfam" id="PF04519">
    <property type="entry name" value="Bactofilin"/>
    <property type="match status" value="1"/>
</dbReference>
<protein>
    <recommendedName>
        <fullName evidence="4">Polymer-forming cytoskeletal protein</fullName>
    </recommendedName>
</protein>
<name>A0A829YDZ3_9GAMM</name>
<dbReference type="AlphaFoldDB" id="A0A829YDZ3"/>
<dbReference type="PANTHER" id="PTHR35024">
    <property type="entry name" value="HYPOTHETICAL CYTOSOLIC PROTEIN"/>
    <property type="match status" value="1"/>
</dbReference>
<evidence type="ECO:0000313" key="3">
    <source>
        <dbReference type="Proteomes" id="UP000445000"/>
    </source>
</evidence>
<accession>A0A829YDZ3</accession>
<keyword evidence="3" id="KW-1185">Reference proteome</keyword>
<dbReference type="EMBL" id="BLJN01000003">
    <property type="protein sequence ID" value="GFE81163.1"/>
    <property type="molecule type" value="Genomic_DNA"/>
</dbReference>
<gene>
    <name evidence="2" type="ORF">GCM10011487_31630</name>
</gene>
<organism evidence="2 3">
    <name type="scientific">Steroidobacter agaridevorans</name>
    <dbReference type="NCBI Taxonomy" id="2695856"/>
    <lineage>
        <taxon>Bacteria</taxon>
        <taxon>Pseudomonadati</taxon>
        <taxon>Pseudomonadota</taxon>
        <taxon>Gammaproteobacteria</taxon>
        <taxon>Steroidobacterales</taxon>
        <taxon>Steroidobacteraceae</taxon>
        <taxon>Steroidobacter</taxon>
    </lineage>
</organism>
<comment type="caution">
    <text evidence="2">The sequence shown here is derived from an EMBL/GenBank/DDBJ whole genome shotgun (WGS) entry which is preliminary data.</text>
</comment>
<evidence type="ECO:0000313" key="2">
    <source>
        <dbReference type="EMBL" id="GFE81163.1"/>
    </source>
</evidence>
<dbReference type="InterPro" id="IPR007607">
    <property type="entry name" value="BacA/B"/>
</dbReference>
<evidence type="ECO:0008006" key="4">
    <source>
        <dbReference type="Google" id="ProtNLM"/>
    </source>
</evidence>
<proteinExistence type="inferred from homology"/>